<evidence type="ECO:0000256" key="2">
    <source>
        <dbReference type="ARBA" id="ARBA00009772"/>
    </source>
</evidence>
<feature type="transmembrane region" description="Helical" evidence="7">
    <location>
        <begin position="179"/>
        <end position="199"/>
    </location>
</feature>
<reference evidence="8 9" key="1">
    <citation type="submission" date="2023-09" db="EMBL/GenBank/DDBJ databases">
        <title>Xinfangfangia sedmenti sp. nov., isolated the sedment.</title>
        <authorList>
            <person name="Xu L."/>
        </authorList>
    </citation>
    <scope>NUCLEOTIDE SEQUENCE [LARGE SCALE GENOMIC DNA]</scope>
    <source>
        <strain evidence="8 9">LG-4</strain>
    </source>
</reference>
<dbReference type="RefSeq" id="WP_310456953.1">
    <property type="nucleotide sequence ID" value="NZ_JAVKPH010000007.1"/>
</dbReference>
<accession>A0ABU1F774</accession>
<evidence type="ECO:0000313" key="8">
    <source>
        <dbReference type="EMBL" id="MDR5652717.1"/>
    </source>
</evidence>
<sequence>MTGMVGALAALLDLGEGFAWAAVLVFLRTGGAMALLPAFGEQAVPARVKLVLTLAFTAVVAPAIDPQAAPQGAAPLLAEAAAGLLLGAGFRLLFLALQVAGTMAAQAVSLSQILGGAGAEPQPAIGHVLTVSGLALAASLGLHVRVAEAFLLSYDLLPPGRFPLAADAAAWGLAQVARMFALGFTLAAPFLIASVIYNAALGAINRAMPQLMVSFIGAPALTAGGLILLMLTVPGMLAVWLSVLHGFLDAPFSVPR</sequence>
<feature type="transmembrane region" description="Helical" evidence="7">
    <location>
        <begin position="76"/>
        <end position="100"/>
    </location>
</feature>
<protein>
    <submittedName>
        <fullName evidence="8">Flagellar biosynthetic protein FliR</fullName>
    </submittedName>
</protein>
<dbReference type="PANTHER" id="PTHR30065">
    <property type="entry name" value="FLAGELLAR BIOSYNTHETIC PROTEIN FLIR"/>
    <property type="match status" value="1"/>
</dbReference>
<keyword evidence="8" id="KW-0969">Cilium</keyword>
<dbReference type="PRINTS" id="PR00953">
    <property type="entry name" value="TYPE3IMRPROT"/>
</dbReference>
<keyword evidence="5 7" id="KW-1133">Transmembrane helix</keyword>
<dbReference type="EMBL" id="JAVKPH010000007">
    <property type="protein sequence ID" value="MDR5652717.1"/>
    <property type="molecule type" value="Genomic_DNA"/>
</dbReference>
<dbReference type="Pfam" id="PF01311">
    <property type="entry name" value="Bac_export_1"/>
    <property type="match status" value="1"/>
</dbReference>
<organism evidence="8 9">
    <name type="scientific">Ruixingdingia sedimenti</name>
    <dbReference type="NCBI Taxonomy" id="3073604"/>
    <lineage>
        <taxon>Bacteria</taxon>
        <taxon>Pseudomonadati</taxon>
        <taxon>Pseudomonadota</taxon>
        <taxon>Alphaproteobacteria</taxon>
        <taxon>Rhodobacterales</taxon>
        <taxon>Paracoccaceae</taxon>
        <taxon>Ruixingdingia</taxon>
    </lineage>
</organism>
<keyword evidence="3" id="KW-1003">Cell membrane</keyword>
<evidence type="ECO:0000256" key="6">
    <source>
        <dbReference type="ARBA" id="ARBA00023136"/>
    </source>
</evidence>
<comment type="caution">
    <text evidence="8">The sequence shown here is derived from an EMBL/GenBank/DDBJ whole genome shotgun (WGS) entry which is preliminary data.</text>
</comment>
<comment type="subcellular location">
    <subcellularLocation>
        <location evidence="1">Cell membrane</location>
        <topology evidence="1">Multi-pass membrane protein</topology>
    </subcellularLocation>
</comment>
<proteinExistence type="inferred from homology"/>
<dbReference type="PANTHER" id="PTHR30065:SF8">
    <property type="entry name" value="FLAGELLAR BIOSYNTHETIC PROTEIN FLIR"/>
    <property type="match status" value="1"/>
</dbReference>
<keyword evidence="8" id="KW-0282">Flagellum</keyword>
<keyword evidence="6 7" id="KW-0472">Membrane</keyword>
<evidence type="ECO:0000256" key="5">
    <source>
        <dbReference type="ARBA" id="ARBA00022989"/>
    </source>
</evidence>
<evidence type="ECO:0000256" key="4">
    <source>
        <dbReference type="ARBA" id="ARBA00022692"/>
    </source>
</evidence>
<keyword evidence="8" id="KW-0966">Cell projection</keyword>
<evidence type="ECO:0000313" key="9">
    <source>
        <dbReference type="Proteomes" id="UP001247754"/>
    </source>
</evidence>
<keyword evidence="9" id="KW-1185">Reference proteome</keyword>
<evidence type="ECO:0000256" key="1">
    <source>
        <dbReference type="ARBA" id="ARBA00004651"/>
    </source>
</evidence>
<name>A0ABU1F774_9RHOB</name>
<dbReference type="Proteomes" id="UP001247754">
    <property type="component" value="Unassembled WGS sequence"/>
</dbReference>
<gene>
    <name evidence="8" type="ORF">RGD00_08885</name>
</gene>
<keyword evidence="4 7" id="KW-0812">Transmembrane</keyword>
<evidence type="ECO:0000256" key="7">
    <source>
        <dbReference type="SAM" id="Phobius"/>
    </source>
</evidence>
<feature type="transmembrane region" description="Helical" evidence="7">
    <location>
        <begin position="45"/>
        <end position="64"/>
    </location>
</feature>
<dbReference type="InterPro" id="IPR002010">
    <property type="entry name" value="T3SS_IM_R"/>
</dbReference>
<evidence type="ECO:0000256" key="3">
    <source>
        <dbReference type="ARBA" id="ARBA00022475"/>
    </source>
</evidence>
<comment type="similarity">
    <text evidence="2">Belongs to the FliR/MopE/SpaR family.</text>
</comment>